<dbReference type="EMBL" id="LQRT01000002">
    <property type="protein sequence ID" value="KZS42387.1"/>
    <property type="molecule type" value="Genomic_DNA"/>
</dbReference>
<dbReference type="InterPro" id="IPR043749">
    <property type="entry name" value="DUF5694"/>
</dbReference>
<evidence type="ECO:0000313" key="1">
    <source>
        <dbReference type="EMBL" id="KZS42387.1"/>
    </source>
</evidence>
<accession>A0A163CGF5</accession>
<dbReference type="STRING" id="1642818.AWE51_02800"/>
<reference evidence="1 2" key="1">
    <citation type="submission" date="2016-01" db="EMBL/GenBank/DDBJ databases">
        <title>The draft genome sequence of Aquimarina sp. RZW4-3-2.</title>
        <authorList>
            <person name="Wang Y."/>
        </authorList>
    </citation>
    <scope>NUCLEOTIDE SEQUENCE [LARGE SCALE GENOMIC DNA]</scope>
    <source>
        <strain evidence="1 2">RZW4-3-2</strain>
    </source>
</reference>
<sequence length="284" mass="33126">MKYLFFYITLLLVSCHPNKIEEKSDILQESNKDKLQVLLIGSSHWNNYQSEGLDVVQTNEVDILSKQYQNDLELIVSKIKAFNPDKIFVERTINYQPKLDSLYNLYKTTNWGDRRRNEIYQLGFRTAKMLGHQKVYGVDHRNTSFPYDSLIKTMKKAGQTKLITAFNEDIEQYEKTFNTFISEKKSLQEILYFLNDKQQRKSNFDWYLSGANKGGGINENVGSFLTAEWVKRNIYIYGSIQKYTEPKDQRIMVLMGAGHIAVLESLMSQSSSMQIIELKDLMNN</sequence>
<dbReference type="OrthoDB" id="7055505at2"/>
<evidence type="ECO:0000313" key="2">
    <source>
        <dbReference type="Proteomes" id="UP000076715"/>
    </source>
</evidence>
<dbReference type="PROSITE" id="PS51257">
    <property type="entry name" value="PROKAR_LIPOPROTEIN"/>
    <property type="match status" value="1"/>
</dbReference>
<gene>
    <name evidence="1" type="ORF">AWE51_02800</name>
</gene>
<dbReference type="AlphaFoldDB" id="A0A163CGF5"/>
<protein>
    <submittedName>
        <fullName evidence="1">Uncharacterized protein</fullName>
    </submittedName>
</protein>
<dbReference type="Pfam" id="PF18950">
    <property type="entry name" value="DUF5694"/>
    <property type="match status" value="1"/>
</dbReference>
<dbReference type="RefSeq" id="WP_066310036.1">
    <property type="nucleotide sequence ID" value="NZ_LQRT01000002.1"/>
</dbReference>
<comment type="caution">
    <text evidence="1">The sequence shown here is derived from an EMBL/GenBank/DDBJ whole genome shotgun (WGS) entry which is preliminary data.</text>
</comment>
<name>A0A163CGF5_9FLAO</name>
<proteinExistence type="predicted"/>
<keyword evidence="2" id="KW-1185">Reference proteome</keyword>
<organism evidence="1 2">
    <name type="scientific">Aquimarina aggregata</name>
    <dbReference type="NCBI Taxonomy" id="1642818"/>
    <lineage>
        <taxon>Bacteria</taxon>
        <taxon>Pseudomonadati</taxon>
        <taxon>Bacteroidota</taxon>
        <taxon>Flavobacteriia</taxon>
        <taxon>Flavobacteriales</taxon>
        <taxon>Flavobacteriaceae</taxon>
        <taxon>Aquimarina</taxon>
    </lineage>
</organism>
<dbReference type="Proteomes" id="UP000076715">
    <property type="component" value="Unassembled WGS sequence"/>
</dbReference>